<feature type="domain" description="Glucose/Sorbosone dehydrogenase" evidence="1">
    <location>
        <begin position="48"/>
        <end position="360"/>
    </location>
</feature>
<dbReference type="InterPro" id="IPR012938">
    <property type="entry name" value="Glc/Sorbosone_DH"/>
</dbReference>
<reference evidence="2" key="1">
    <citation type="submission" date="2018-05" db="EMBL/GenBank/DDBJ databases">
        <authorList>
            <person name="Lanie J.A."/>
            <person name="Ng W.-L."/>
            <person name="Kazmierczak K.M."/>
            <person name="Andrzejewski T.M."/>
            <person name="Davidsen T.M."/>
            <person name="Wayne K.J."/>
            <person name="Tettelin H."/>
            <person name="Glass J.I."/>
            <person name="Rusch D."/>
            <person name="Podicherti R."/>
            <person name="Tsui H.-C.T."/>
            <person name="Winkler M.E."/>
        </authorList>
    </citation>
    <scope>NUCLEOTIDE SEQUENCE</scope>
</reference>
<accession>A0A381SL71</accession>
<dbReference type="PANTHER" id="PTHR19328:SF75">
    <property type="entry name" value="ALDOSE SUGAR DEHYDROGENASE YLII"/>
    <property type="match status" value="1"/>
</dbReference>
<dbReference type="PROSITE" id="PS51257">
    <property type="entry name" value="PROKAR_LIPOPROTEIN"/>
    <property type="match status" value="1"/>
</dbReference>
<proteinExistence type="predicted"/>
<name>A0A381SL71_9ZZZZ</name>
<gene>
    <name evidence="2" type="ORF">METZ01_LOCUS57590</name>
</gene>
<dbReference type="Gene3D" id="2.120.10.30">
    <property type="entry name" value="TolB, C-terminal domain"/>
    <property type="match status" value="1"/>
</dbReference>
<protein>
    <recommendedName>
        <fullName evidence="1">Glucose/Sorbosone dehydrogenase domain-containing protein</fullName>
    </recommendedName>
</protein>
<organism evidence="2">
    <name type="scientific">marine metagenome</name>
    <dbReference type="NCBI Taxonomy" id="408172"/>
    <lineage>
        <taxon>unclassified sequences</taxon>
        <taxon>metagenomes</taxon>
        <taxon>ecological metagenomes</taxon>
    </lineage>
</organism>
<dbReference type="InterPro" id="IPR011042">
    <property type="entry name" value="6-blade_b-propeller_TolB-like"/>
</dbReference>
<sequence length="390" mass="42501">MPTVIRKPLGLMALVLSLLSSCQADKLVDPDVDPNDEPGVLASGFWIPDGLAVIGEEEFLFADRSGAVYHYVAGDVTRVEGIPQSRTADVFGGLQDVSLHPLFDDNQLVYIAYNNVAWRLAVARFELRDERARNLEVIYESSAAFSIGSRIVWEDASHFFLSFGAGGDDPNDLGPQDLHADVGKIHRLTADGQIPPDNPILPGASEPSSIWSYGHRNPQGLHYDAVEQMLYAIEHGPLGGEELNIITAGGNYGWPLFSYGLKYDGTPLSDMTEQEAATVSILPAKFWGPNFRVAPSGLLFVEDNRQFPSWDGSFLLGALNPQHLLRYDPSTEQTEIALRGVGRVHDVAQLPSGKLLLAIDGCLAGWPECVSRSLLLPQYASLGRVIQVPP</sequence>
<dbReference type="PANTHER" id="PTHR19328">
    <property type="entry name" value="HEDGEHOG-INTERACTING PROTEIN"/>
    <property type="match status" value="1"/>
</dbReference>
<dbReference type="InterPro" id="IPR011041">
    <property type="entry name" value="Quinoprot_gluc/sorb_DH_b-prop"/>
</dbReference>
<dbReference type="Pfam" id="PF07995">
    <property type="entry name" value="GSDH"/>
    <property type="match status" value="1"/>
</dbReference>
<dbReference type="AlphaFoldDB" id="A0A381SL71"/>
<dbReference type="EMBL" id="UINC01003258">
    <property type="protein sequence ID" value="SVA04736.1"/>
    <property type="molecule type" value="Genomic_DNA"/>
</dbReference>
<evidence type="ECO:0000313" key="2">
    <source>
        <dbReference type="EMBL" id="SVA04736.1"/>
    </source>
</evidence>
<evidence type="ECO:0000259" key="1">
    <source>
        <dbReference type="Pfam" id="PF07995"/>
    </source>
</evidence>
<dbReference type="SUPFAM" id="SSF50952">
    <property type="entry name" value="Soluble quinoprotein glucose dehydrogenase"/>
    <property type="match status" value="1"/>
</dbReference>